<dbReference type="CDD" id="cd02223">
    <property type="entry name" value="cupin_Bh2720-like"/>
    <property type="match status" value="1"/>
</dbReference>
<dbReference type="VEuPathDB" id="FungiDB:P168DRAFT_321427"/>
<evidence type="ECO:0000256" key="1">
    <source>
        <dbReference type="SAM" id="MobiDB-lite"/>
    </source>
</evidence>
<dbReference type="Proteomes" id="UP000234254">
    <property type="component" value="Unassembled WGS sequence"/>
</dbReference>
<dbReference type="Pfam" id="PF07883">
    <property type="entry name" value="Cupin_2"/>
    <property type="match status" value="1"/>
</dbReference>
<dbReference type="GeneID" id="36547991"/>
<evidence type="ECO:0000259" key="2">
    <source>
        <dbReference type="Pfam" id="PF07883"/>
    </source>
</evidence>
<dbReference type="Gene3D" id="2.60.120.10">
    <property type="entry name" value="Jelly Rolls"/>
    <property type="match status" value="1"/>
</dbReference>
<comment type="caution">
    <text evidence="3">The sequence shown here is derived from an EMBL/GenBank/DDBJ whole genome shotgun (WGS) entry which is preliminary data.</text>
</comment>
<dbReference type="EMBL" id="MSFM01000012">
    <property type="protein sequence ID" value="PKY00997.1"/>
    <property type="molecule type" value="Genomic_DNA"/>
</dbReference>
<dbReference type="InterPro" id="IPR013096">
    <property type="entry name" value="Cupin_2"/>
</dbReference>
<accession>A0A2I1CTQ7</accession>
<dbReference type="PANTHER" id="PTHR43346:SF1">
    <property type="entry name" value="QUERCETIN 2,3-DIOXYGENASE-RELATED"/>
    <property type="match status" value="1"/>
</dbReference>
<dbReference type="PANTHER" id="PTHR43346">
    <property type="entry name" value="LIGAND BINDING DOMAIN PROTEIN, PUTATIVE (AFU_ORTHOLOGUE AFUA_6G14370)-RELATED"/>
    <property type="match status" value="1"/>
</dbReference>
<evidence type="ECO:0000313" key="3">
    <source>
        <dbReference type="EMBL" id="PKY00997.1"/>
    </source>
</evidence>
<dbReference type="SUPFAM" id="SSF51182">
    <property type="entry name" value="RmlC-like cupins"/>
    <property type="match status" value="1"/>
</dbReference>
<dbReference type="AlphaFoldDB" id="A0A2I1CTQ7"/>
<dbReference type="InterPro" id="IPR011051">
    <property type="entry name" value="RmlC_Cupin_sf"/>
</dbReference>
<name>A0A2I1CTQ7_ASPC2</name>
<dbReference type="OrthoDB" id="1161823at2759"/>
<keyword evidence="4" id="KW-1185">Reference proteome</keyword>
<organism evidence="3 4">
    <name type="scientific">Aspergillus campestris (strain IBT 28561)</name>
    <dbReference type="NCBI Taxonomy" id="1392248"/>
    <lineage>
        <taxon>Eukaryota</taxon>
        <taxon>Fungi</taxon>
        <taxon>Dikarya</taxon>
        <taxon>Ascomycota</taxon>
        <taxon>Pezizomycotina</taxon>
        <taxon>Eurotiomycetes</taxon>
        <taxon>Eurotiomycetidae</taxon>
        <taxon>Eurotiales</taxon>
        <taxon>Aspergillaceae</taxon>
        <taxon>Aspergillus</taxon>
        <taxon>Aspergillus subgen. Circumdati</taxon>
    </lineage>
</organism>
<gene>
    <name evidence="3" type="ORF">P168DRAFT_321427</name>
</gene>
<protein>
    <submittedName>
        <fullName evidence="3">RmlC-like cupin</fullName>
    </submittedName>
</protein>
<dbReference type="InterPro" id="IPR052538">
    <property type="entry name" value="Flavonoid_dioxygenase-like"/>
</dbReference>
<feature type="domain" description="Cupin type-2" evidence="2">
    <location>
        <begin position="41"/>
        <end position="108"/>
    </location>
</feature>
<feature type="region of interest" description="Disordered" evidence="1">
    <location>
        <begin position="120"/>
        <end position="157"/>
    </location>
</feature>
<proteinExistence type="predicted"/>
<dbReference type="InterPro" id="IPR014710">
    <property type="entry name" value="RmlC-like_jellyroll"/>
</dbReference>
<reference evidence="3" key="1">
    <citation type="submission" date="2016-12" db="EMBL/GenBank/DDBJ databases">
        <title>The genomes of Aspergillus section Nigri reveals drivers in fungal speciation.</title>
        <authorList>
            <consortium name="DOE Joint Genome Institute"/>
            <person name="Vesth T.C."/>
            <person name="Nybo J."/>
            <person name="Theobald S."/>
            <person name="Brandl J."/>
            <person name="Frisvad J.C."/>
            <person name="Nielsen K.F."/>
            <person name="Lyhne E.K."/>
            <person name="Kogle M.E."/>
            <person name="Kuo A."/>
            <person name="Riley R."/>
            <person name="Clum A."/>
            <person name="Nolan M."/>
            <person name="Lipzen A."/>
            <person name="Salamov A."/>
            <person name="Henrissat B."/>
            <person name="Wiebenga A."/>
            <person name="De vries R.P."/>
            <person name="Grigoriev I.V."/>
            <person name="Mortensen U.H."/>
            <person name="Andersen M.R."/>
            <person name="Baker S.E."/>
        </authorList>
    </citation>
    <scope>NUCLEOTIDE SEQUENCE</scope>
    <source>
        <strain evidence="3">IBT 28561</strain>
    </source>
</reference>
<evidence type="ECO:0000313" key="4">
    <source>
        <dbReference type="Proteomes" id="UP000234254"/>
    </source>
</evidence>
<feature type="compositionally biased region" description="Acidic residues" evidence="1">
    <location>
        <begin position="125"/>
        <end position="136"/>
    </location>
</feature>
<dbReference type="RefSeq" id="XP_024689591.1">
    <property type="nucleotide sequence ID" value="XM_024840467.1"/>
</dbReference>
<sequence length="157" mass="17242">MSNQPPRHEMVYLPGVISPNRSFGVFRRVLHTGLYSQFVAMEVPVNGEIGDEMHTVDQVLFFTHGNGRAIVSGKEQDVKQGDVVIVPAGTQHQFLNIGEVPLEVITVYSPAEHAVDTVHKTKEDGDAEEEAGEDEAPAWSRRPKGLNEGLGFVQVPK</sequence>